<dbReference type="AlphaFoldDB" id="A0A1S6QKB7"/>
<dbReference type="Pfam" id="PF01263">
    <property type="entry name" value="Aldose_epim"/>
    <property type="match status" value="1"/>
</dbReference>
<organism evidence="1 2">
    <name type="scientific">Lentilactobacillus curieae</name>
    <dbReference type="NCBI Taxonomy" id="1138822"/>
    <lineage>
        <taxon>Bacteria</taxon>
        <taxon>Bacillati</taxon>
        <taxon>Bacillota</taxon>
        <taxon>Bacilli</taxon>
        <taxon>Lactobacillales</taxon>
        <taxon>Lactobacillaceae</taxon>
        <taxon>Lentilactobacillus</taxon>
    </lineage>
</organism>
<dbReference type="GO" id="GO:0030246">
    <property type="term" value="F:carbohydrate binding"/>
    <property type="evidence" value="ECO:0007669"/>
    <property type="project" value="InterPro"/>
</dbReference>
<evidence type="ECO:0000313" key="2">
    <source>
        <dbReference type="Proteomes" id="UP000030361"/>
    </source>
</evidence>
<proteinExistence type="predicted"/>
<dbReference type="EMBL" id="CP018906">
    <property type="protein sequence ID" value="AQW22036.1"/>
    <property type="molecule type" value="Genomic_DNA"/>
</dbReference>
<dbReference type="Gene3D" id="2.70.98.10">
    <property type="match status" value="1"/>
</dbReference>
<dbReference type="InterPro" id="IPR011013">
    <property type="entry name" value="Gal_mutarotase_sf_dom"/>
</dbReference>
<dbReference type="eggNOG" id="COG2017">
    <property type="taxonomic scope" value="Bacteria"/>
</dbReference>
<dbReference type="GO" id="GO:0016853">
    <property type="term" value="F:isomerase activity"/>
    <property type="evidence" value="ECO:0007669"/>
    <property type="project" value="InterPro"/>
</dbReference>
<keyword evidence="2" id="KW-1185">Reference proteome</keyword>
<accession>A0A1S6QKB7</accession>
<dbReference type="CDD" id="cd09024">
    <property type="entry name" value="Aldose_epim_lacX"/>
    <property type="match status" value="1"/>
</dbReference>
<dbReference type="RefSeq" id="WP_035167190.1">
    <property type="nucleotide sequence ID" value="NZ_CP018906.1"/>
</dbReference>
<reference evidence="1 2" key="1">
    <citation type="journal article" date="2015" name="Genome Announc.">
        <title>Genome Sequence of Lactobacillus curieae CCTCC M 2011381T, a Novel Producer of Gamma-aminobutyric Acid.</title>
        <authorList>
            <person name="Wang Y."/>
            <person name="Wang Y."/>
            <person name="Lang C."/>
            <person name="Wei D."/>
            <person name="Xu P."/>
            <person name="Xie J."/>
        </authorList>
    </citation>
    <scope>NUCLEOTIDE SEQUENCE [LARGE SCALE GENOMIC DNA]</scope>
    <source>
        <strain evidence="1 2">CCTCC M 2011381</strain>
    </source>
</reference>
<evidence type="ECO:0000313" key="1">
    <source>
        <dbReference type="EMBL" id="AQW22036.1"/>
    </source>
</evidence>
<dbReference type="GO" id="GO:0005975">
    <property type="term" value="P:carbohydrate metabolic process"/>
    <property type="evidence" value="ECO:0007669"/>
    <property type="project" value="InterPro"/>
</dbReference>
<dbReference type="Proteomes" id="UP000030361">
    <property type="component" value="Chromosome"/>
</dbReference>
<sequence>MIKLKNDYLTVTINPLGAELTSVKSADTEYIWTADKQYWGRHAPVLFPIVGRLKDNQYQFEGKTYEMTQHGFARDNEFTVENQTDTEVTLSLSDNQDSLAKYPFKFKLTISYVLTDHELSISLNVLNTDTKEMIFQIGAHPGFNIPFNPYEGGFEDYSVKFAPQKDYVKVPLKPPYSDPNDTSVVDLRQPMQLKHDLFDQDAQVLELNGEETTLLLSSSVNETGVSIHINNAKYVGVWSPYPKEAPFVCVEPWWGLADTVDADGQLDNKFATNRLAPKEDFTGSYSLTFF</sequence>
<dbReference type="PANTHER" id="PTHR11122:SF13">
    <property type="entry name" value="GLUCOSE-6-PHOSPHATE 1-EPIMERASE"/>
    <property type="match status" value="1"/>
</dbReference>
<dbReference type="InterPro" id="IPR008183">
    <property type="entry name" value="Aldose_1/G6P_1-epimerase"/>
</dbReference>
<dbReference type="InterPro" id="IPR037481">
    <property type="entry name" value="LacX"/>
</dbReference>
<dbReference type="InterPro" id="IPR014718">
    <property type="entry name" value="GH-type_carb-bd"/>
</dbReference>
<dbReference type="SUPFAM" id="SSF74650">
    <property type="entry name" value="Galactose mutarotase-like"/>
    <property type="match status" value="1"/>
</dbReference>
<dbReference type="PANTHER" id="PTHR11122">
    <property type="entry name" value="APOSPORY-ASSOCIATED PROTEIN C-RELATED"/>
    <property type="match status" value="1"/>
</dbReference>
<protein>
    <submittedName>
        <fullName evidence="1">Galactose mutarotase</fullName>
    </submittedName>
</protein>
<gene>
    <name evidence="1" type="ORF">PL11_008945</name>
</gene>
<name>A0A1S6QKB7_9LACO</name>
<dbReference type="OrthoDB" id="9795355at2"/>
<dbReference type="KEGG" id="lcu:PL11_008945"/>